<proteinExistence type="predicted"/>
<evidence type="ECO:0000313" key="4">
    <source>
        <dbReference type="Proteomes" id="UP000237105"/>
    </source>
</evidence>
<evidence type="ECO:0000313" key="3">
    <source>
        <dbReference type="EMBL" id="PON72654.1"/>
    </source>
</evidence>
<organism evidence="3 4">
    <name type="scientific">Parasponia andersonii</name>
    <name type="common">Sponia andersonii</name>
    <dbReference type="NCBI Taxonomy" id="3476"/>
    <lineage>
        <taxon>Eukaryota</taxon>
        <taxon>Viridiplantae</taxon>
        <taxon>Streptophyta</taxon>
        <taxon>Embryophyta</taxon>
        <taxon>Tracheophyta</taxon>
        <taxon>Spermatophyta</taxon>
        <taxon>Magnoliopsida</taxon>
        <taxon>eudicotyledons</taxon>
        <taxon>Gunneridae</taxon>
        <taxon>Pentapetalae</taxon>
        <taxon>rosids</taxon>
        <taxon>fabids</taxon>
        <taxon>Rosales</taxon>
        <taxon>Cannabaceae</taxon>
        <taxon>Parasponia</taxon>
    </lineage>
</organism>
<dbReference type="OrthoDB" id="10383977at2759"/>
<dbReference type="AlphaFoldDB" id="A0A2P5DH80"/>
<feature type="region of interest" description="Disordered" evidence="1">
    <location>
        <begin position="43"/>
        <end position="100"/>
    </location>
</feature>
<gene>
    <name evidence="3" type="ORF">PanWU01x14_064200</name>
</gene>
<evidence type="ECO:0008006" key="5">
    <source>
        <dbReference type="Google" id="ProtNLM"/>
    </source>
</evidence>
<evidence type="ECO:0000256" key="1">
    <source>
        <dbReference type="SAM" id="MobiDB-lite"/>
    </source>
</evidence>
<accession>A0A2P5DH80</accession>
<evidence type="ECO:0000256" key="2">
    <source>
        <dbReference type="SAM" id="SignalP"/>
    </source>
</evidence>
<feature type="signal peptide" evidence="2">
    <location>
        <begin position="1"/>
        <end position="19"/>
    </location>
</feature>
<keyword evidence="2" id="KW-0732">Signal</keyword>
<feature type="chain" id="PRO_5015119224" description="Secreted protein" evidence="2">
    <location>
        <begin position="20"/>
        <end position="100"/>
    </location>
</feature>
<sequence>MVYSFSYFFILFLLRVGESELDELNLVASSGFHTKLKTAKASECQASKNKEHKKIKPFKHEKGGKQETETKHGRDRWRKLEPVSPFEKDVQSPFGCSFSS</sequence>
<dbReference type="EMBL" id="JXTB01000038">
    <property type="protein sequence ID" value="PON72654.1"/>
    <property type="molecule type" value="Genomic_DNA"/>
</dbReference>
<name>A0A2P5DH80_PARAD</name>
<protein>
    <recommendedName>
        <fullName evidence="5">Secreted protein</fullName>
    </recommendedName>
</protein>
<comment type="caution">
    <text evidence="3">The sequence shown here is derived from an EMBL/GenBank/DDBJ whole genome shotgun (WGS) entry which is preliminary data.</text>
</comment>
<feature type="compositionally biased region" description="Basic and acidic residues" evidence="1">
    <location>
        <begin position="58"/>
        <end position="90"/>
    </location>
</feature>
<reference evidence="4" key="1">
    <citation type="submission" date="2016-06" db="EMBL/GenBank/DDBJ databases">
        <title>Parallel loss of symbiosis genes in relatives of nitrogen-fixing non-legume Parasponia.</title>
        <authorList>
            <person name="Van Velzen R."/>
            <person name="Holmer R."/>
            <person name="Bu F."/>
            <person name="Rutten L."/>
            <person name="Van Zeijl A."/>
            <person name="Liu W."/>
            <person name="Santuari L."/>
            <person name="Cao Q."/>
            <person name="Sharma T."/>
            <person name="Shen D."/>
            <person name="Roswanjaya Y."/>
            <person name="Wardhani T."/>
            <person name="Kalhor M.S."/>
            <person name="Jansen J."/>
            <person name="Van den Hoogen J."/>
            <person name="Gungor B."/>
            <person name="Hartog M."/>
            <person name="Hontelez J."/>
            <person name="Verver J."/>
            <person name="Yang W.-C."/>
            <person name="Schijlen E."/>
            <person name="Repin R."/>
            <person name="Schilthuizen M."/>
            <person name="Schranz E."/>
            <person name="Heidstra R."/>
            <person name="Miyata K."/>
            <person name="Fedorova E."/>
            <person name="Kohlen W."/>
            <person name="Bisseling T."/>
            <person name="Smit S."/>
            <person name="Geurts R."/>
        </authorList>
    </citation>
    <scope>NUCLEOTIDE SEQUENCE [LARGE SCALE GENOMIC DNA]</scope>
    <source>
        <strain evidence="4">cv. WU1-14</strain>
    </source>
</reference>
<dbReference type="Proteomes" id="UP000237105">
    <property type="component" value="Unassembled WGS sequence"/>
</dbReference>
<keyword evidence="4" id="KW-1185">Reference proteome</keyword>